<sequence>MIKGHALSPQRLSTSMVSPFTYPSPQMMFYHDGLRITLPKMPATAQNFGHPHLIPLFALTTFSFVF</sequence>
<reference evidence="1 2" key="1">
    <citation type="submission" date="2014-04" db="EMBL/GenBank/DDBJ databases">
        <authorList>
            <consortium name="DOE Joint Genome Institute"/>
            <person name="Kuo A."/>
            <person name="Kohler A."/>
            <person name="Nagy L.G."/>
            <person name="Floudas D."/>
            <person name="Copeland A."/>
            <person name="Barry K.W."/>
            <person name="Cichocki N."/>
            <person name="Veneault-Fourrey C."/>
            <person name="LaButti K."/>
            <person name="Lindquist E.A."/>
            <person name="Lipzen A."/>
            <person name="Lundell T."/>
            <person name="Morin E."/>
            <person name="Murat C."/>
            <person name="Sun H."/>
            <person name="Tunlid A."/>
            <person name="Henrissat B."/>
            <person name="Grigoriev I.V."/>
            <person name="Hibbett D.S."/>
            <person name="Martin F."/>
            <person name="Nordberg H.P."/>
            <person name="Cantor M.N."/>
            <person name="Hua S.X."/>
        </authorList>
    </citation>
    <scope>NUCLEOTIDE SEQUENCE [LARGE SCALE GENOMIC DNA]</scope>
    <source>
        <strain evidence="1 2">LaAM-08-1</strain>
    </source>
</reference>
<proteinExistence type="predicted"/>
<evidence type="ECO:0000313" key="2">
    <source>
        <dbReference type="Proteomes" id="UP000054477"/>
    </source>
</evidence>
<dbReference type="AlphaFoldDB" id="A0A0C9Y4E4"/>
<dbReference type="Proteomes" id="UP000054477">
    <property type="component" value="Unassembled WGS sequence"/>
</dbReference>
<dbReference type="HOGENOM" id="CLU_2831574_0_0_1"/>
<dbReference type="EMBL" id="KN838585">
    <property type="protein sequence ID" value="KIK02963.1"/>
    <property type="molecule type" value="Genomic_DNA"/>
</dbReference>
<evidence type="ECO:0000313" key="1">
    <source>
        <dbReference type="EMBL" id="KIK02963.1"/>
    </source>
</evidence>
<organism evidence="1 2">
    <name type="scientific">Laccaria amethystina LaAM-08-1</name>
    <dbReference type="NCBI Taxonomy" id="1095629"/>
    <lineage>
        <taxon>Eukaryota</taxon>
        <taxon>Fungi</taxon>
        <taxon>Dikarya</taxon>
        <taxon>Basidiomycota</taxon>
        <taxon>Agaricomycotina</taxon>
        <taxon>Agaricomycetes</taxon>
        <taxon>Agaricomycetidae</taxon>
        <taxon>Agaricales</taxon>
        <taxon>Agaricineae</taxon>
        <taxon>Hydnangiaceae</taxon>
        <taxon>Laccaria</taxon>
    </lineage>
</organism>
<keyword evidence="2" id="KW-1185">Reference proteome</keyword>
<dbReference type="OrthoDB" id="3262074at2759"/>
<reference evidence="2" key="2">
    <citation type="submission" date="2015-01" db="EMBL/GenBank/DDBJ databases">
        <title>Evolutionary Origins and Diversification of the Mycorrhizal Mutualists.</title>
        <authorList>
            <consortium name="DOE Joint Genome Institute"/>
            <consortium name="Mycorrhizal Genomics Consortium"/>
            <person name="Kohler A."/>
            <person name="Kuo A."/>
            <person name="Nagy L.G."/>
            <person name="Floudas D."/>
            <person name="Copeland A."/>
            <person name="Barry K.W."/>
            <person name="Cichocki N."/>
            <person name="Veneault-Fourrey C."/>
            <person name="LaButti K."/>
            <person name="Lindquist E.A."/>
            <person name="Lipzen A."/>
            <person name="Lundell T."/>
            <person name="Morin E."/>
            <person name="Murat C."/>
            <person name="Riley R."/>
            <person name="Ohm R."/>
            <person name="Sun H."/>
            <person name="Tunlid A."/>
            <person name="Henrissat B."/>
            <person name="Grigoriev I.V."/>
            <person name="Hibbett D.S."/>
            <person name="Martin F."/>
        </authorList>
    </citation>
    <scope>NUCLEOTIDE SEQUENCE [LARGE SCALE GENOMIC DNA]</scope>
    <source>
        <strain evidence="2">LaAM-08-1</strain>
    </source>
</reference>
<protein>
    <submittedName>
        <fullName evidence="1">Uncharacterized protein</fullName>
    </submittedName>
</protein>
<accession>A0A0C9Y4E4</accession>
<name>A0A0C9Y4E4_9AGAR</name>
<gene>
    <name evidence="1" type="ORF">K443DRAFT_677125</name>
</gene>